<dbReference type="RefSeq" id="WP_188888379.1">
    <property type="nucleotide sequence ID" value="NZ_BMHY01000002.1"/>
</dbReference>
<dbReference type="EMBL" id="BMHY01000002">
    <property type="protein sequence ID" value="GGG62968.1"/>
    <property type="molecule type" value="Genomic_DNA"/>
</dbReference>
<dbReference type="Gene3D" id="3.40.50.1820">
    <property type="entry name" value="alpha/beta hydrolase"/>
    <property type="match status" value="1"/>
</dbReference>
<dbReference type="AlphaFoldDB" id="A0A917H0J7"/>
<dbReference type="Proteomes" id="UP000600247">
    <property type="component" value="Unassembled WGS sequence"/>
</dbReference>
<dbReference type="Pfam" id="PF12146">
    <property type="entry name" value="Hydrolase_4"/>
    <property type="match status" value="1"/>
</dbReference>
<feature type="domain" description="Serine aminopeptidase S33" evidence="1">
    <location>
        <begin position="32"/>
        <end position="265"/>
    </location>
</feature>
<organism evidence="2 3">
    <name type="scientific">Paenibacillus radicis</name>
    <name type="common">ex Gao et al. 2016</name>
    <dbReference type="NCBI Taxonomy" id="1737354"/>
    <lineage>
        <taxon>Bacteria</taxon>
        <taxon>Bacillati</taxon>
        <taxon>Bacillota</taxon>
        <taxon>Bacilli</taxon>
        <taxon>Bacillales</taxon>
        <taxon>Paenibacillaceae</taxon>
        <taxon>Paenibacillus</taxon>
    </lineage>
</organism>
<proteinExistence type="predicted"/>
<dbReference type="SUPFAM" id="SSF53474">
    <property type="entry name" value="alpha/beta-Hydrolases"/>
    <property type="match status" value="1"/>
</dbReference>
<dbReference type="InterPro" id="IPR000073">
    <property type="entry name" value="AB_hydrolase_1"/>
</dbReference>
<dbReference type="PRINTS" id="PR00111">
    <property type="entry name" value="ABHYDROLASE"/>
</dbReference>
<dbReference type="InterPro" id="IPR051044">
    <property type="entry name" value="MAG_DAG_Lipase"/>
</dbReference>
<dbReference type="InterPro" id="IPR022742">
    <property type="entry name" value="Hydrolase_4"/>
</dbReference>
<name>A0A917H0J7_9BACL</name>
<gene>
    <name evidence="2" type="ORF">GCM10010918_15990</name>
</gene>
<protein>
    <submittedName>
        <fullName evidence="2">Lysophospholipase</fullName>
    </submittedName>
</protein>
<evidence type="ECO:0000313" key="2">
    <source>
        <dbReference type="EMBL" id="GGG62968.1"/>
    </source>
</evidence>
<dbReference type="PANTHER" id="PTHR11614">
    <property type="entry name" value="PHOSPHOLIPASE-RELATED"/>
    <property type="match status" value="1"/>
</dbReference>
<evidence type="ECO:0000259" key="1">
    <source>
        <dbReference type="Pfam" id="PF12146"/>
    </source>
</evidence>
<sequence length="279" mass="30735">MERVEWELIGSDGTKLFVREWKPKLDQPSVERGVVCLLHGMGEHGDRYAHVAARLTAEGFAVLAMDQQGHGRTAGSRGHMPSIETTVSHVGTLLEAASERYPGLPRYLYGHSMGGNVVLNAAIRLKPDLNGVIASSPWLRLAFSPPAAQLWVGRIIARVAPGLPQSTGLKPEQLYRQGYPHVSPIEGDPLNHTRITVKTFLEIQTAGEWVLNHIQELNIPLLLLHGNADQVTSYAASAEAAKKLGDCCRFISWDGGFHELHNDLEAERVLDSIVEWLNH</sequence>
<evidence type="ECO:0000313" key="3">
    <source>
        <dbReference type="Proteomes" id="UP000600247"/>
    </source>
</evidence>
<comment type="caution">
    <text evidence="2">The sequence shown here is derived from an EMBL/GenBank/DDBJ whole genome shotgun (WGS) entry which is preliminary data.</text>
</comment>
<dbReference type="InterPro" id="IPR029058">
    <property type="entry name" value="AB_hydrolase_fold"/>
</dbReference>
<keyword evidence="3" id="KW-1185">Reference proteome</keyword>
<reference evidence="2 3" key="1">
    <citation type="journal article" date="2014" name="Int. J. Syst. Evol. Microbiol.">
        <title>Complete genome sequence of Corynebacterium casei LMG S-19264T (=DSM 44701T), isolated from a smear-ripened cheese.</title>
        <authorList>
            <consortium name="US DOE Joint Genome Institute (JGI-PGF)"/>
            <person name="Walter F."/>
            <person name="Albersmeier A."/>
            <person name="Kalinowski J."/>
            <person name="Ruckert C."/>
        </authorList>
    </citation>
    <scope>NUCLEOTIDE SEQUENCE [LARGE SCALE GENOMIC DNA]</scope>
    <source>
        <strain evidence="2 3">CGMCC 1.15286</strain>
    </source>
</reference>
<accession>A0A917H0J7</accession>